<dbReference type="RefSeq" id="WP_210200761.1">
    <property type="nucleotide sequence ID" value="NZ_OBEL01000001.1"/>
</dbReference>
<dbReference type="GO" id="GO:0009097">
    <property type="term" value="P:isoleucine biosynthetic process"/>
    <property type="evidence" value="ECO:0007669"/>
    <property type="project" value="TreeGrafter"/>
</dbReference>
<organism evidence="7 8">
    <name type="scientific">Cohaesibacter gelatinilyticus</name>
    <dbReference type="NCBI Taxonomy" id="372072"/>
    <lineage>
        <taxon>Bacteria</taxon>
        <taxon>Pseudomonadati</taxon>
        <taxon>Pseudomonadota</taxon>
        <taxon>Alphaproteobacteria</taxon>
        <taxon>Hyphomicrobiales</taxon>
        <taxon>Cohaesibacteraceae</taxon>
    </lineage>
</organism>
<evidence type="ECO:0000256" key="1">
    <source>
        <dbReference type="ARBA" id="ARBA00007812"/>
    </source>
</evidence>
<dbReference type="InterPro" id="IPR011766">
    <property type="entry name" value="TPP_enzyme_TPP-bd"/>
</dbReference>
<dbReference type="InterPro" id="IPR029061">
    <property type="entry name" value="THDP-binding"/>
</dbReference>
<dbReference type="CDD" id="cd00568">
    <property type="entry name" value="TPP_enzymes"/>
    <property type="match status" value="1"/>
</dbReference>
<dbReference type="InterPro" id="IPR000399">
    <property type="entry name" value="TPP-bd_CS"/>
</dbReference>
<dbReference type="CDD" id="cd07035">
    <property type="entry name" value="TPP_PYR_POX_like"/>
    <property type="match status" value="1"/>
</dbReference>
<dbReference type="PANTHER" id="PTHR18968:SF167">
    <property type="entry name" value="ACETOLACTATE SYNTHASE LARGE SUBUNIT ILVB2-RELATED"/>
    <property type="match status" value="1"/>
</dbReference>
<dbReference type="NCBIfam" id="NF006122">
    <property type="entry name" value="PRK08266.1"/>
    <property type="match status" value="1"/>
</dbReference>
<keyword evidence="2 3" id="KW-0786">Thiamine pyrophosphate</keyword>
<evidence type="ECO:0000256" key="2">
    <source>
        <dbReference type="ARBA" id="ARBA00023052"/>
    </source>
</evidence>
<evidence type="ECO:0000313" key="7">
    <source>
        <dbReference type="EMBL" id="SNZ07617.1"/>
    </source>
</evidence>
<name>A0A285NF74_9HYPH</name>
<comment type="similarity">
    <text evidence="1 3">Belongs to the TPP enzyme family.</text>
</comment>
<protein>
    <submittedName>
        <fullName evidence="7">Acetolactate synthase-1/2/3 large subunit</fullName>
    </submittedName>
</protein>
<dbReference type="GO" id="GO:0005948">
    <property type="term" value="C:acetolactate synthase complex"/>
    <property type="evidence" value="ECO:0007669"/>
    <property type="project" value="TreeGrafter"/>
</dbReference>
<dbReference type="AlphaFoldDB" id="A0A285NF74"/>
<evidence type="ECO:0000256" key="3">
    <source>
        <dbReference type="RuleBase" id="RU362132"/>
    </source>
</evidence>
<sequence length="537" mass="58800">MTKPTTMTGGEAVVKSLTKLGIDTIFGLPGVQNDWLYNAFYDHRDDFRIIHTRHEQGAAYMGMGHALASDKPTVFNVVPGPGLLNATAAMSTAYALNAKLMCLTGQINSKTIGKDFGELHEINNQLEIIRSLTKWAERGNSPAEIPGLMRESFQQMLSGRARPVGLEVPMDILAAQGEVAVDFDAVSPSYPELDEDAVRDAVKLLGKAKNPMIFVGSGAQGCSSEVRLLAEMLQAPVIGYRTGMGVVDARSPYSLHQPAAKDLWMKADVVLAIGTNMRVPARKWSKKHLPDIIRIDVDETSHNKFYEPKLAITARAEQALPVLINRLGVENDKRVSREDEFLAAKADWAKRSSVLEPQLSYLKVIREELGEDGIFVDELTQVGFVSRICYPVYNPRTYISTGYQGTLGYGFPTALGVKVARPDVPVISVTGDGGFMFGVQELATAVQHKIPLIVLLFNNNQYGNVQQMQKNNYGGRVIATDLHNPDFVKMAESFGAQGILANGPEEVRAAIRKAQTVDVPTVIEIPIGDMPSVDQFR</sequence>
<evidence type="ECO:0000313" key="8">
    <source>
        <dbReference type="Proteomes" id="UP000219439"/>
    </source>
</evidence>
<dbReference type="Gene3D" id="3.40.50.1220">
    <property type="entry name" value="TPP-binding domain"/>
    <property type="match status" value="1"/>
</dbReference>
<dbReference type="Pfam" id="PF00205">
    <property type="entry name" value="TPP_enzyme_M"/>
    <property type="match status" value="1"/>
</dbReference>
<keyword evidence="8" id="KW-1185">Reference proteome</keyword>
<dbReference type="GO" id="GO:0003984">
    <property type="term" value="F:acetolactate synthase activity"/>
    <property type="evidence" value="ECO:0007669"/>
    <property type="project" value="TreeGrafter"/>
</dbReference>
<reference evidence="7 8" key="1">
    <citation type="submission" date="2017-09" db="EMBL/GenBank/DDBJ databases">
        <authorList>
            <person name="Ehlers B."/>
            <person name="Leendertz F.H."/>
        </authorList>
    </citation>
    <scope>NUCLEOTIDE SEQUENCE [LARGE SCALE GENOMIC DNA]</scope>
    <source>
        <strain evidence="7 8">DSM 18289</strain>
    </source>
</reference>
<dbReference type="SUPFAM" id="SSF52518">
    <property type="entry name" value="Thiamin diphosphate-binding fold (THDP-binding)"/>
    <property type="match status" value="2"/>
</dbReference>
<dbReference type="InterPro" id="IPR029035">
    <property type="entry name" value="DHS-like_NAD/FAD-binding_dom"/>
</dbReference>
<dbReference type="PROSITE" id="PS00187">
    <property type="entry name" value="TPP_ENZYMES"/>
    <property type="match status" value="1"/>
</dbReference>
<dbReference type="GO" id="GO:0050660">
    <property type="term" value="F:flavin adenine dinucleotide binding"/>
    <property type="evidence" value="ECO:0007669"/>
    <property type="project" value="TreeGrafter"/>
</dbReference>
<dbReference type="GO" id="GO:0009099">
    <property type="term" value="P:L-valine biosynthetic process"/>
    <property type="evidence" value="ECO:0007669"/>
    <property type="project" value="TreeGrafter"/>
</dbReference>
<proteinExistence type="inferred from homology"/>
<gene>
    <name evidence="7" type="ORF">SAMN06265368_1152</name>
</gene>
<dbReference type="InterPro" id="IPR045229">
    <property type="entry name" value="TPP_enz"/>
</dbReference>
<dbReference type="PANTHER" id="PTHR18968">
    <property type="entry name" value="THIAMINE PYROPHOSPHATE ENZYMES"/>
    <property type="match status" value="1"/>
</dbReference>
<dbReference type="Gene3D" id="3.40.50.970">
    <property type="match status" value="2"/>
</dbReference>
<evidence type="ECO:0000259" key="5">
    <source>
        <dbReference type="Pfam" id="PF02775"/>
    </source>
</evidence>
<dbReference type="GO" id="GO:0030976">
    <property type="term" value="F:thiamine pyrophosphate binding"/>
    <property type="evidence" value="ECO:0007669"/>
    <property type="project" value="InterPro"/>
</dbReference>
<feature type="domain" description="Thiamine pyrophosphate enzyme central" evidence="4">
    <location>
        <begin position="198"/>
        <end position="321"/>
    </location>
</feature>
<dbReference type="GO" id="GO:0000287">
    <property type="term" value="F:magnesium ion binding"/>
    <property type="evidence" value="ECO:0007669"/>
    <property type="project" value="InterPro"/>
</dbReference>
<dbReference type="Pfam" id="PF02775">
    <property type="entry name" value="TPP_enzyme_C"/>
    <property type="match status" value="1"/>
</dbReference>
<dbReference type="InterPro" id="IPR012001">
    <property type="entry name" value="Thiamin_PyroP_enz_TPP-bd_dom"/>
</dbReference>
<dbReference type="SUPFAM" id="SSF52467">
    <property type="entry name" value="DHS-like NAD/FAD-binding domain"/>
    <property type="match status" value="1"/>
</dbReference>
<feature type="domain" description="Thiamine pyrophosphate enzyme N-terminal TPP-binding" evidence="6">
    <location>
        <begin position="7"/>
        <end position="120"/>
    </location>
</feature>
<feature type="domain" description="Thiamine pyrophosphate enzyme TPP-binding" evidence="5">
    <location>
        <begin position="387"/>
        <end position="525"/>
    </location>
</feature>
<evidence type="ECO:0000259" key="4">
    <source>
        <dbReference type="Pfam" id="PF00205"/>
    </source>
</evidence>
<dbReference type="Proteomes" id="UP000219439">
    <property type="component" value="Unassembled WGS sequence"/>
</dbReference>
<dbReference type="InterPro" id="IPR012000">
    <property type="entry name" value="Thiamin_PyroP_enz_cen_dom"/>
</dbReference>
<evidence type="ECO:0000259" key="6">
    <source>
        <dbReference type="Pfam" id="PF02776"/>
    </source>
</evidence>
<dbReference type="EMBL" id="OBEL01000001">
    <property type="protein sequence ID" value="SNZ07617.1"/>
    <property type="molecule type" value="Genomic_DNA"/>
</dbReference>
<dbReference type="Pfam" id="PF02776">
    <property type="entry name" value="TPP_enzyme_N"/>
    <property type="match status" value="1"/>
</dbReference>
<accession>A0A285NF74</accession>